<dbReference type="Pfam" id="PF00096">
    <property type="entry name" value="zf-C2H2"/>
    <property type="match status" value="1"/>
</dbReference>
<dbReference type="AlphaFoldDB" id="A0A0C3Q7P7"/>
<reference evidence="12 13" key="1">
    <citation type="submission" date="2014-04" db="EMBL/GenBank/DDBJ databases">
        <authorList>
            <consortium name="DOE Joint Genome Institute"/>
            <person name="Kuo A."/>
            <person name="Girlanda M."/>
            <person name="Perotto S."/>
            <person name="Kohler A."/>
            <person name="Nagy L.G."/>
            <person name="Floudas D."/>
            <person name="Copeland A."/>
            <person name="Barry K.W."/>
            <person name="Cichocki N."/>
            <person name="Veneault-Fourrey C."/>
            <person name="LaButti K."/>
            <person name="Lindquist E.A."/>
            <person name="Lipzen A."/>
            <person name="Lundell T."/>
            <person name="Morin E."/>
            <person name="Murat C."/>
            <person name="Sun H."/>
            <person name="Tunlid A."/>
            <person name="Henrissat B."/>
            <person name="Grigoriev I.V."/>
            <person name="Hibbett D.S."/>
            <person name="Martin F."/>
            <person name="Nordberg H.P."/>
            <person name="Cantor M.N."/>
            <person name="Hua S.X."/>
        </authorList>
    </citation>
    <scope>NUCLEOTIDE SEQUENCE [LARGE SCALE GENOMIC DNA]</scope>
    <source>
        <strain evidence="12 13">MUT 4182</strain>
    </source>
</reference>
<keyword evidence="6" id="KW-0805">Transcription regulation</keyword>
<organism evidence="12 13">
    <name type="scientific">Tulasnella calospora MUT 4182</name>
    <dbReference type="NCBI Taxonomy" id="1051891"/>
    <lineage>
        <taxon>Eukaryota</taxon>
        <taxon>Fungi</taxon>
        <taxon>Dikarya</taxon>
        <taxon>Basidiomycota</taxon>
        <taxon>Agaricomycotina</taxon>
        <taxon>Agaricomycetes</taxon>
        <taxon>Cantharellales</taxon>
        <taxon>Tulasnellaceae</taxon>
        <taxon>Tulasnella</taxon>
    </lineage>
</organism>
<dbReference type="PROSITE" id="PS00028">
    <property type="entry name" value="ZINC_FINGER_C2H2_1"/>
    <property type="match status" value="2"/>
</dbReference>
<gene>
    <name evidence="12" type="ORF">M407DRAFT_30756</name>
</gene>
<evidence type="ECO:0000256" key="7">
    <source>
        <dbReference type="ARBA" id="ARBA00023163"/>
    </source>
</evidence>
<evidence type="ECO:0000259" key="11">
    <source>
        <dbReference type="PROSITE" id="PS50157"/>
    </source>
</evidence>
<dbReference type="GO" id="GO:0008270">
    <property type="term" value="F:zinc ion binding"/>
    <property type="evidence" value="ECO:0007669"/>
    <property type="project" value="UniProtKB-KW"/>
</dbReference>
<dbReference type="GO" id="GO:0005634">
    <property type="term" value="C:nucleus"/>
    <property type="evidence" value="ECO:0007669"/>
    <property type="project" value="UniProtKB-SubCell"/>
</dbReference>
<dbReference type="SUPFAM" id="SSF57667">
    <property type="entry name" value="beta-beta-alpha zinc fingers"/>
    <property type="match status" value="1"/>
</dbReference>
<evidence type="ECO:0000256" key="3">
    <source>
        <dbReference type="ARBA" id="ARBA00022737"/>
    </source>
</evidence>
<dbReference type="PANTHER" id="PTHR46179:SF13">
    <property type="entry name" value="C2H2-TYPE DOMAIN-CONTAINING PROTEIN"/>
    <property type="match status" value="1"/>
</dbReference>
<dbReference type="Proteomes" id="UP000054248">
    <property type="component" value="Unassembled WGS sequence"/>
</dbReference>
<evidence type="ECO:0000256" key="1">
    <source>
        <dbReference type="ARBA" id="ARBA00004123"/>
    </source>
</evidence>
<sequence length="539" mass="58291">MGRARSTKKTTALLDAFPEDSPANGHICQVCSRVFARATDVKRHVNAVHLGLRKFACPICGRGFAQKGGMVTHMNIHTGNRPYQCRVNCGHPPFSDPSSRSRHEFEAHAPPSFECPEGCASFKRKDALKLHLKEKHPDAVYPESLLANKMTRERFNAEFLADAIEEHSGGSSSPEAPASHRRVTLYKRRKLISMEDEADADEDDKSLWSALSSTVSRNEAAETHAPIRRSTRLASKPLISMKEETPDLSRAPTPSPFHSAIHASAIHSHRSTPIPISAAPSVRPSRVPSPVPYISKAGRKTPAVASRIGTPNLTVPPFHHPHSSHSPSPLGSRAHSPSRPTEADLLVRHLATHNNQSTPPMSGPVSNAPFHPGQAGTQLSQARLNETNLPQASTPNPVGLGLMNVNLSLPLSNYFGTEAVPAQANGSGFYMSVHGPIPFANSSLGSTVNPQALHTPPVAAPRPSTSYFPQFIHPTSAHSSFHNQLPSPAPTIFNSSPITPFVAGEDLDEELRRLFSPERSLMGVERVDLSNVDPAFFGC</sequence>
<keyword evidence="3" id="KW-0677">Repeat</keyword>
<keyword evidence="5" id="KW-0862">Zinc</keyword>
<comment type="subcellular location">
    <subcellularLocation>
        <location evidence="1">Nucleus</location>
    </subcellularLocation>
</comment>
<feature type="region of interest" description="Disordered" evidence="10">
    <location>
        <begin position="353"/>
        <end position="377"/>
    </location>
</feature>
<evidence type="ECO:0000313" key="12">
    <source>
        <dbReference type="EMBL" id="KIO19604.1"/>
    </source>
</evidence>
<dbReference type="FunFam" id="3.30.160.60:FF:000110">
    <property type="entry name" value="Zinc finger protein-like"/>
    <property type="match status" value="1"/>
</dbReference>
<dbReference type="SMART" id="SM00355">
    <property type="entry name" value="ZnF_C2H2"/>
    <property type="match status" value="4"/>
</dbReference>
<dbReference type="Gene3D" id="3.30.160.60">
    <property type="entry name" value="Classic Zinc Finger"/>
    <property type="match status" value="2"/>
</dbReference>
<dbReference type="PROSITE" id="PS50157">
    <property type="entry name" value="ZINC_FINGER_C2H2_2"/>
    <property type="match status" value="2"/>
</dbReference>
<evidence type="ECO:0000256" key="5">
    <source>
        <dbReference type="ARBA" id="ARBA00022833"/>
    </source>
</evidence>
<accession>A0A0C3Q7P7</accession>
<proteinExistence type="predicted"/>
<dbReference type="InterPro" id="IPR051061">
    <property type="entry name" value="Zinc_finger_trans_reg"/>
</dbReference>
<reference evidence="13" key="2">
    <citation type="submission" date="2015-01" db="EMBL/GenBank/DDBJ databases">
        <title>Evolutionary Origins and Diversification of the Mycorrhizal Mutualists.</title>
        <authorList>
            <consortium name="DOE Joint Genome Institute"/>
            <consortium name="Mycorrhizal Genomics Consortium"/>
            <person name="Kohler A."/>
            <person name="Kuo A."/>
            <person name="Nagy L.G."/>
            <person name="Floudas D."/>
            <person name="Copeland A."/>
            <person name="Barry K.W."/>
            <person name="Cichocki N."/>
            <person name="Veneault-Fourrey C."/>
            <person name="LaButti K."/>
            <person name="Lindquist E.A."/>
            <person name="Lipzen A."/>
            <person name="Lundell T."/>
            <person name="Morin E."/>
            <person name="Murat C."/>
            <person name="Riley R."/>
            <person name="Ohm R."/>
            <person name="Sun H."/>
            <person name="Tunlid A."/>
            <person name="Henrissat B."/>
            <person name="Grigoriev I.V."/>
            <person name="Hibbett D.S."/>
            <person name="Martin F."/>
        </authorList>
    </citation>
    <scope>NUCLEOTIDE SEQUENCE [LARGE SCALE GENOMIC DNA]</scope>
    <source>
        <strain evidence="13">MUT 4182</strain>
    </source>
</reference>
<evidence type="ECO:0000256" key="4">
    <source>
        <dbReference type="ARBA" id="ARBA00022771"/>
    </source>
</evidence>
<dbReference type="STRING" id="1051891.A0A0C3Q7P7"/>
<evidence type="ECO:0000256" key="2">
    <source>
        <dbReference type="ARBA" id="ARBA00022723"/>
    </source>
</evidence>
<dbReference type="InterPro" id="IPR036236">
    <property type="entry name" value="Znf_C2H2_sf"/>
</dbReference>
<keyword evidence="7" id="KW-0804">Transcription</keyword>
<dbReference type="HOGENOM" id="CLU_505467_0_0_1"/>
<evidence type="ECO:0000313" key="13">
    <source>
        <dbReference type="Proteomes" id="UP000054248"/>
    </source>
</evidence>
<evidence type="ECO:0000256" key="6">
    <source>
        <dbReference type="ARBA" id="ARBA00023015"/>
    </source>
</evidence>
<evidence type="ECO:0000256" key="10">
    <source>
        <dbReference type="SAM" id="MobiDB-lite"/>
    </source>
</evidence>
<dbReference type="GO" id="GO:0006357">
    <property type="term" value="P:regulation of transcription by RNA polymerase II"/>
    <property type="evidence" value="ECO:0007669"/>
    <property type="project" value="TreeGrafter"/>
</dbReference>
<feature type="domain" description="C2H2-type" evidence="11">
    <location>
        <begin position="55"/>
        <end position="82"/>
    </location>
</feature>
<keyword evidence="8" id="KW-0539">Nucleus</keyword>
<evidence type="ECO:0000256" key="8">
    <source>
        <dbReference type="ARBA" id="ARBA00023242"/>
    </source>
</evidence>
<dbReference type="PANTHER" id="PTHR46179">
    <property type="entry name" value="ZINC FINGER PROTEIN"/>
    <property type="match status" value="1"/>
</dbReference>
<evidence type="ECO:0000256" key="9">
    <source>
        <dbReference type="PROSITE-ProRule" id="PRU00042"/>
    </source>
</evidence>
<dbReference type="EMBL" id="KN823213">
    <property type="protein sequence ID" value="KIO19604.1"/>
    <property type="molecule type" value="Genomic_DNA"/>
</dbReference>
<keyword evidence="13" id="KW-1185">Reference proteome</keyword>
<dbReference type="InterPro" id="IPR013087">
    <property type="entry name" value="Znf_C2H2_type"/>
</dbReference>
<dbReference type="OrthoDB" id="8922241at2759"/>
<feature type="domain" description="C2H2-type" evidence="11">
    <location>
        <begin position="26"/>
        <end position="54"/>
    </location>
</feature>
<feature type="region of interest" description="Disordered" evidence="10">
    <location>
        <begin position="309"/>
        <end position="340"/>
    </location>
</feature>
<protein>
    <recommendedName>
        <fullName evidence="11">C2H2-type domain-containing protein</fullName>
    </recommendedName>
</protein>
<name>A0A0C3Q7P7_9AGAM</name>
<keyword evidence="2" id="KW-0479">Metal-binding</keyword>
<keyword evidence="4 9" id="KW-0863">Zinc-finger</keyword>